<evidence type="ECO:0000313" key="2">
    <source>
        <dbReference type="EMBL" id="SNS89982.1"/>
    </source>
</evidence>
<dbReference type="SUPFAM" id="SSF69322">
    <property type="entry name" value="Tricorn protease domain 2"/>
    <property type="match status" value="1"/>
</dbReference>
<keyword evidence="3" id="KW-1185">Reference proteome</keyword>
<dbReference type="SMART" id="SM00564">
    <property type="entry name" value="PQQ"/>
    <property type="match status" value="2"/>
</dbReference>
<dbReference type="AlphaFoldDB" id="A0A239I9B0"/>
<dbReference type="SUPFAM" id="SSF75011">
    <property type="entry name" value="3-carboxy-cis,cis-mucoante lactonizing enzyme"/>
    <property type="match status" value="1"/>
</dbReference>
<dbReference type="OrthoDB" id="3635325at2"/>
<dbReference type="RefSeq" id="WP_089225501.1">
    <property type="nucleotide sequence ID" value="NZ_FZOF01000010.1"/>
</dbReference>
<gene>
    <name evidence="2" type="ORF">SAMN05216252_11046</name>
</gene>
<dbReference type="Gene3D" id="2.130.10.10">
    <property type="entry name" value="YVTN repeat-like/Quinoprotein amine dehydrogenase"/>
    <property type="match status" value="1"/>
</dbReference>
<dbReference type="Proteomes" id="UP000198280">
    <property type="component" value="Unassembled WGS sequence"/>
</dbReference>
<name>A0A239I9B0_9ACTN</name>
<evidence type="ECO:0000259" key="1">
    <source>
        <dbReference type="Pfam" id="PF13360"/>
    </source>
</evidence>
<dbReference type="InterPro" id="IPR018391">
    <property type="entry name" value="PQQ_b-propeller_rpt"/>
</dbReference>
<dbReference type="InterPro" id="IPR002372">
    <property type="entry name" value="PQQ_rpt_dom"/>
</dbReference>
<sequence>MPPEPVVLRVLGDGPFAEMGEPASAVADDPSRLVAVGGDVGALQWRGSGTGNSRWTGHRVGVYERDGLRCRHLVRSRHPVRTLAFHPVLPLLAVGTGRYDGGYSFEGELLLINLDTGDVVSVLHHSREVLHAEWLSGTALRLVLAPSDDWDNPRAHEQGHAVVVTRADWGSVGRRTVGADELAAPAVPAPRQDHREDARRLLADLAAAAGRTWFVRRRVWAVEGLEDGRVLAALDGVLAEAWLPSGERHWAVEDEEGGRQLLMASDGASVWANAERGAGRRRGRRETSAPRLARISVDTGQVLETLSTGVFSILVAGGGRAVLRPVEDRRNSRSRLTMFDLEGPADGPEAGHFDLVNHPFAVRSASRPYVLVGTDPDEPHRDKWVAAIGADGELRRLYPHSWVPAEHHFGGPAVEIGQSLVYAGAVHHGHGLQPGGAYVVRRSANGAVRWQHRSDHPVTALETDGDTVYAACNSGALTALDAGDGTVRWHTDLAVDGAPTAALSLAVTPRGRLLVGTVDGRVLECAL</sequence>
<reference evidence="2 3" key="1">
    <citation type="submission" date="2017-06" db="EMBL/GenBank/DDBJ databases">
        <authorList>
            <person name="Kim H.J."/>
            <person name="Triplett B.A."/>
        </authorList>
    </citation>
    <scope>NUCLEOTIDE SEQUENCE [LARGE SCALE GENOMIC DNA]</scope>
    <source>
        <strain evidence="2 3">CGMCC 4.1858</strain>
    </source>
</reference>
<dbReference type="EMBL" id="FZOF01000010">
    <property type="protein sequence ID" value="SNS89982.1"/>
    <property type="molecule type" value="Genomic_DNA"/>
</dbReference>
<accession>A0A239I9B0</accession>
<protein>
    <submittedName>
        <fullName evidence="2">PQQ-like domain-containing protein</fullName>
    </submittedName>
</protein>
<dbReference type="Pfam" id="PF13360">
    <property type="entry name" value="PQQ_2"/>
    <property type="match status" value="1"/>
</dbReference>
<dbReference type="InterPro" id="IPR015943">
    <property type="entry name" value="WD40/YVTN_repeat-like_dom_sf"/>
</dbReference>
<proteinExistence type="predicted"/>
<organism evidence="2 3">
    <name type="scientific">Actinacidiphila glaucinigra</name>
    <dbReference type="NCBI Taxonomy" id="235986"/>
    <lineage>
        <taxon>Bacteria</taxon>
        <taxon>Bacillati</taxon>
        <taxon>Actinomycetota</taxon>
        <taxon>Actinomycetes</taxon>
        <taxon>Kitasatosporales</taxon>
        <taxon>Streptomycetaceae</taxon>
        <taxon>Actinacidiphila</taxon>
    </lineage>
</organism>
<feature type="domain" description="Pyrrolo-quinoline quinone repeat" evidence="1">
    <location>
        <begin position="434"/>
        <end position="523"/>
    </location>
</feature>
<evidence type="ECO:0000313" key="3">
    <source>
        <dbReference type="Proteomes" id="UP000198280"/>
    </source>
</evidence>